<dbReference type="InterPro" id="IPR010914">
    <property type="entry name" value="RsgA_GTPase_dom"/>
</dbReference>
<evidence type="ECO:0000259" key="5">
    <source>
        <dbReference type="PROSITE" id="PS50936"/>
    </source>
</evidence>
<dbReference type="EMBL" id="JBHUFZ010000033">
    <property type="protein sequence ID" value="MFD1891325.1"/>
    <property type="molecule type" value="Genomic_DNA"/>
</dbReference>
<dbReference type="InterPro" id="IPR027417">
    <property type="entry name" value="P-loop_NTPase"/>
</dbReference>
<keyword evidence="3" id="KW-0699">rRNA-binding</keyword>
<keyword evidence="3" id="KW-0694">RNA-binding</keyword>
<dbReference type="RefSeq" id="WP_343875672.1">
    <property type="nucleotide sequence ID" value="NZ_BAAAIX010000034.1"/>
</dbReference>
<keyword evidence="8" id="KW-1185">Reference proteome</keyword>
<comment type="caution">
    <text evidence="7">The sequence shown here is derived from an EMBL/GenBank/DDBJ whole genome shotgun (WGS) entry which is preliminary data.</text>
</comment>
<keyword evidence="3" id="KW-0378">Hydrolase</keyword>
<name>A0ABW4RYB3_9ACTN</name>
<comment type="function">
    <text evidence="3">One of several proteins that assist in the late maturation steps of the functional core of the 30S ribosomal subunit. Helps release RbfA from mature subunits. May play a role in the assembly of ribosomal proteins into the subunit. Circularly permuted GTPase that catalyzes slow GTP hydrolysis, GTPase activity is stimulated by the 30S ribosomal subunit.</text>
</comment>
<feature type="binding site" evidence="3">
    <location>
        <position position="310"/>
    </location>
    <ligand>
        <name>Zn(2+)</name>
        <dbReference type="ChEBI" id="CHEBI:29105"/>
    </ligand>
</feature>
<dbReference type="SUPFAM" id="SSF52540">
    <property type="entry name" value="P-loop containing nucleoside triphosphate hydrolases"/>
    <property type="match status" value="1"/>
</dbReference>
<dbReference type="EC" id="3.6.1.-" evidence="3"/>
<dbReference type="HAMAP" id="MF_01820">
    <property type="entry name" value="GTPase_RsgA"/>
    <property type="match status" value="1"/>
</dbReference>
<proteinExistence type="inferred from homology"/>
<reference evidence="8" key="1">
    <citation type="journal article" date="2019" name="Int. J. Syst. Evol. Microbiol.">
        <title>The Global Catalogue of Microorganisms (GCM) 10K type strain sequencing project: providing services to taxonomists for standard genome sequencing and annotation.</title>
        <authorList>
            <consortium name="The Broad Institute Genomics Platform"/>
            <consortium name="The Broad Institute Genome Sequencing Center for Infectious Disease"/>
            <person name="Wu L."/>
            <person name="Ma J."/>
        </authorList>
    </citation>
    <scope>NUCLEOTIDE SEQUENCE [LARGE SCALE GENOMIC DNA]</scope>
    <source>
        <strain evidence="8">CAIM 431</strain>
    </source>
</reference>
<feature type="binding site" evidence="3">
    <location>
        <position position="303"/>
    </location>
    <ligand>
        <name>Zn(2+)</name>
        <dbReference type="ChEBI" id="CHEBI:29105"/>
    </ligand>
</feature>
<evidence type="ECO:0000256" key="4">
    <source>
        <dbReference type="SAM" id="MobiDB-lite"/>
    </source>
</evidence>
<comment type="subunit">
    <text evidence="3">Monomer. Associates with 30S ribosomal subunit, binds 16S rRNA.</text>
</comment>
<organism evidence="7 8">
    <name type="scientific">Luteococcus peritonei</name>
    <dbReference type="NCBI Taxonomy" id="88874"/>
    <lineage>
        <taxon>Bacteria</taxon>
        <taxon>Bacillati</taxon>
        <taxon>Actinomycetota</taxon>
        <taxon>Actinomycetes</taxon>
        <taxon>Propionibacteriales</taxon>
        <taxon>Propionibacteriaceae</taxon>
        <taxon>Luteococcus</taxon>
    </lineage>
</organism>
<keyword evidence="3" id="KW-0690">Ribosome biogenesis</keyword>
<dbReference type="PROSITE" id="PS50936">
    <property type="entry name" value="ENGC_GTPASE"/>
    <property type="match status" value="1"/>
</dbReference>
<feature type="binding site" evidence="3">
    <location>
        <position position="297"/>
    </location>
    <ligand>
        <name>Zn(2+)</name>
        <dbReference type="ChEBI" id="CHEBI:29105"/>
    </ligand>
</feature>
<feature type="binding site" evidence="3">
    <location>
        <begin position="211"/>
        <end position="219"/>
    </location>
    <ligand>
        <name>GTP</name>
        <dbReference type="ChEBI" id="CHEBI:37565"/>
    </ligand>
</feature>
<dbReference type="Proteomes" id="UP001597326">
    <property type="component" value="Unassembled WGS sequence"/>
</dbReference>
<keyword evidence="3" id="KW-0963">Cytoplasm</keyword>
<feature type="binding site" evidence="3">
    <location>
        <position position="301"/>
    </location>
    <ligand>
        <name>Zn(2+)</name>
        <dbReference type="ChEBI" id="CHEBI:29105"/>
    </ligand>
</feature>
<sequence length="342" mass="37168">MSPRAVRGAMGRNVRTDDLESFDRPGKRSRPRTKDRPDYSELPVARVITIDRGRYRCQLDDVLVTATKARQLGRKGAIVGDIVRLDGDVSGEEGTLARIVQVEERSTVLRRTADDTDPFERPIVANADQLLIVTALADPPPRMGMIDRIMVAAYDAGIEPILCLTKSDLASPDALLAAYQPLGVDVVVTEPGSDLEPVRALLADRVTVFVGHSGVGKSTLVNALIPGVNRTTGDVNDVTGRGRHTSTSAIALELPDWQGRQGWVIDTPGVRSFGLSHVTPEGVLAAFGDLSRFTVDCPRGCQHGAEDPECGLDAAVERGDLAPERLESYRRMWQAGRLKDWE</sequence>
<feature type="region of interest" description="Disordered" evidence="4">
    <location>
        <begin position="1"/>
        <end position="40"/>
    </location>
</feature>
<keyword evidence="1 3" id="KW-0547">Nucleotide-binding</keyword>
<comment type="cofactor">
    <cofactor evidence="3">
        <name>Zn(2+)</name>
        <dbReference type="ChEBI" id="CHEBI:29105"/>
    </cofactor>
    <text evidence="3">Binds 1 zinc ion per subunit.</text>
</comment>
<feature type="compositionally biased region" description="Basic and acidic residues" evidence="4">
    <location>
        <begin position="14"/>
        <end position="39"/>
    </location>
</feature>
<keyword evidence="3" id="KW-0862">Zinc</keyword>
<dbReference type="PANTHER" id="PTHR32120">
    <property type="entry name" value="SMALL RIBOSOMAL SUBUNIT BIOGENESIS GTPASE RSGA"/>
    <property type="match status" value="1"/>
</dbReference>
<evidence type="ECO:0000313" key="8">
    <source>
        <dbReference type="Proteomes" id="UP001597326"/>
    </source>
</evidence>
<feature type="binding site" evidence="3">
    <location>
        <begin position="165"/>
        <end position="168"/>
    </location>
    <ligand>
        <name>GTP</name>
        <dbReference type="ChEBI" id="CHEBI:37565"/>
    </ligand>
</feature>
<dbReference type="NCBIfam" id="TIGR00157">
    <property type="entry name" value="ribosome small subunit-dependent GTPase A"/>
    <property type="match status" value="1"/>
</dbReference>
<feature type="domain" description="EngC GTPase" evidence="5">
    <location>
        <begin position="125"/>
        <end position="271"/>
    </location>
</feature>
<feature type="domain" description="CP-type G" evidence="6">
    <location>
        <begin position="116"/>
        <end position="273"/>
    </location>
</feature>
<evidence type="ECO:0000256" key="3">
    <source>
        <dbReference type="HAMAP-Rule" id="MF_01820"/>
    </source>
</evidence>
<dbReference type="PANTHER" id="PTHR32120:SF11">
    <property type="entry name" value="SMALL RIBOSOMAL SUBUNIT BIOGENESIS GTPASE RSGA 1, MITOCHONDRIAL-RELATED"/>
    <property type="match status" value="1"/>
</dbReference>
<accession>A0ABW4RYB3</accession>
<dbReference type="InterPro" id="IPR004881">
    <property type="entry name" value="Ribosome_biogen_GTPase_RsgA"/>
</dbReference>
<dbReference type="PROSITE" id="PS51721">
    <property type="entry name" value="G_CP"/>
    <property type="match status" value="1"/>
</dbReference>
<evidence type="ECO:0000256" key="1">
    <source>
        <dbReference type="ARBA" id="ARBA00022741"/>
    </source>
</evidence>
<protein>
    <recommendedName>
        <fullName evidence="3">Small ribosomal subunit biogenesis GTPase RsgA</fullName>
        <ecNumber evidence="3">3.6.1.-</ecNumber>
    </recommendedName>
</protein>
<gene>
    <name evidence="3 7" type="primary">rsgA</name>
    <name evidence="7" type="ORF">ACFSCS_14210</name>
</gene>
<evidence type="ECO:0000256" key="2">
    <source>
        <dbReference type="ARBA" id="ARBA00023134"/>
    </source>
</evidence>
<dbReference type="Gene3D" id="3.40.50.300">
    <property type="entry name" value="P-loop containing nucleotide triphosphate hydrolases"/>
    <property type="match status" value="1"/>
</dbReference>
<dbReference type="Pfam" id="PF03193">
    <property type="entry name" value="RsgA_GTPase"/>
    <property type="match status" value="1"/>
</dbReference>
<keyword evidence="2 3" id="KW-0342">GTP-binding</keyword>
<comment type="similarity">
    <text evidence="3">Belongs to the TRAFAC class YlqF/YawG GTPase family. RsgA subfamily.</text>
</comment>
<keyword evidence="3" id="KW-0479">Metal-binding</keyword>
<dbReference type="Gene3D" id="1.10.40.50">
    <property type="entry name" value="Probable gtpase engc, domain 3"/>
    <property type="match status" value="1"/>
</dbReference>
<evidence type="ECO:0000259" key="6">
    <source>
        <dbReference type="PROSITE" id="PS51721"/>
    </source>
</evidence>
<comment type="subcellular location">
    <subcellularLocation>
        <location evidence="3">Cytoplasm</location>
    </subcellularLocation>
</comment>
<dbReference type="CDD" id="cd01854">
    <property type="entry name" value="YjeQ_EngC"/>
    <property type="match status" value="1"/>
</dbReference>
<dbReference type="InterPro" id="IPR030378">
    <property type="entry name" value="G_CP_dom"/>
</dbReference>
<evidence type="ECO:0000313" key="7">
    <source>
        <dbReference type="EMBL" id="MFD1891325.1"/>
    </source>
</evidence>